<evidence type="ECO:0000256" key="1">
    <source>
        <dbReference type="SAM" id="MobiDB-lite"/>
    </source>
</evidence>
<evidence type="ECO:0000313" key="3">
    <source>
        <dbReference type="Proteomes" id="UP000002402"/>
    </source>
</evidence>
<feature type="compositionally biased region" description="Basic and acidic residues" evidence="1">
    <location>
        <begin position="198"/>
        <end position="213"/>
    </location>
</feature>
<dbReference type="AlphaFoldDB" id="Q1D3B0"/>
<dbReference type="Proteomes" id="UP000002402">
    <property type="component" value="Chromosome"/>
</dbReference>
<dbReference type="EMBL" id="CP000113">
    <property type="protein sequence ID" value="ABF89472.1"/>
    <property type="molecule type" value="Genomic_DNA"/>
</dbReference>
<dbReference type="EnsemblBacteria" id="ABF89472">
    <property type="protein sequence ID" value="ABF89472"/>
    <property type="gene ID" value="MXAN_4697"/>
</dbReference>
<feature type="compositionally biased region" description="Low complexity" evidence="1">
    <location>
        <begin position="1"/>
        <end position="19"/>
    </location>
</feature>
<proteinExistence type="predicted"/>
<dbReference type="KEGG" id="mxa:MXAN_4697"/>
<feature type="region of interest" description="Disordered" evidence="1">
    <location>
        <begin position="169"/>
        <end position="285"/>
    </location>
</feature>
<feature type="compositionally biased region" description="Low complexity" evidence="1">
    <location>
        <begin position="233"/>
        <end position="246"/>
    </location>
</feature>
<reference evidence="2 3" key="1">
    <citation type="journal article" date="2006" name="Proc. Natl. Acad. Sci. U.S.A.">
        <title>Evolution of sensory complexity recorded in a myxobacterial genome.</title>
        <authorList>
            <person name="Goldman B.S."/>
            <person name="Nierman W.C."/>
            <person name="Kaiser D."/>
            <person name="Slater S.C."/>
            <person name="Durkin A.S."/>
            <person name="Eisen J.A."/>
            <person name="Ronning C.M."/>
            <person name="Barbazuk W.B."/>
            <person name="Blanchard M."/>
            <person name="Field C."/>
            <person name="Halling C."/>
            <person name="Hinkle G."/>
            <person name="Iartchuk O."/>
            <person name="Kim H.S."/>
            <person name="Mackenzie C."/>
            <person name="Madupu R."/>
            <person name="Miller N."/>
            <person name="Shvartsbeyn A."/>
            <person name="Sullivan S.A."/>
            <person name="Vaudin M."/>
            <person name="Wiegand R."/>
            <person name="Kaplan H.B."/>
        </authorList>
    </citation>
    <scope>NUCLEOTIDE SEQUENCE [LARGE SCALE GENOMIC DNA]</scope>
    <source>
        <strain evidence="3">DK1622</strain>
    </source>
</reference>
<name>Q1D3B0_MYXXD</name>
<gene>
    <name evidence="2" type="ordered locus">MXAN_4697</name>
</gene>
<protein>
    <submittedName>
        <fullName evidence="2">Uncharacterized protein</fullName>
    </submittedName>
</protein>
<feature type="region of interest" description="Disordered" evidence="1">
    <location>
        <begin position="70"/>
        <end position="102"/>
    </location>
</feature>
<sequence>MRSRWTPASRATTTRPSTRCPCGSRSFGRATPWTTRRARTAVRWERRLASWRSRCARSWSTILTGTTCRPAVPRDKSNAPLPGMSARDAAPERHGPGAQKQAPCLDCDGSRCPERGPPVMSPRSALLLVTSWLVIPGQALAADSTELTPEKVAEIRRDEAQALSEVNAEYGNRKSSEMSTAERREAIDKQKAASASVLEKHGVSGKDFARYEARMSPADNARAKAEEQRLAEAAKAAKQPAPAAAPEEVHVQQGFSDQDPVELEATEGAEPSIDVGVPKDAELPQ</sequence>
<feature type="region of interest" description="Disordered" evidence="1">
    <location>
        <begin position="1"/>
        <end position="23"/>
    </location>
</feature>
<feature type="compositionally biased region" description="Basic and acidic residues" evidence="1">
    <location>
        <begin position="171"/>
        <end position="191"/>
    </location>
</feature>
<organism evidence="2 3">
    <name type="scientific">Myxococcus xanthus (strain DK1622)</name>
    <dbReference type="NCBI Taxonomy" id="246197"/>
    <lineage>
        <taxon>Bacteria</taxon>
        <taxon>Pseudomonadati</taxon>
        <taxon>Myxococcota</taxon>
        <taxon>Myxococcia</taxon>
        <taxon>Myxococcales</taxon>
        <taxon>Cystobacterineae</taxon>
        <taxon>Myxococcaceae</taxon>
        <taxon>Myxococcus</taxon>
    </lineage>
</organism>
<keyword evidence="3" id="KW-1185">Reference proteome</keyword>
<dbReference type="HOGENOM" id="CLU_976006_0_0_7"/>
<accession>Q1D3B0</accession>
<feature type="compositionally biased region" description="Basic and acidic residues" evidence="1">
    <location>
        <begin position="221"/>
        <end position="232"/>
    </location>
</feature>
<evidence type="ECO:0000313" key="2">
    <source>
        <dbReference type="EMBL" id="ABF89472.1"/>
    </source>
</evidence>